<sequence length="180" mass="20913">MTRIARVRLVPGSCRRPLRLPVRNPTHSVGLSDQKSLKRFLIPAMFPGFPLNEDLFKLIIRRYSDENGAFKTLDKDNSGTIDLDIKESEHQVKCVRILTDCLCLTVASADDVLMKQQRENFFSFYLDVISMSFFKRDQQKVSTGTKEERLLQLCNSAARWRYNISVALIFLFDLKDFHLY</sequence>
<organism evidence="1 2">
    <name type="scientific">Goodea atripinnis</name>
    <dbReference type="NCBI Taxonomy" id="208336"/>
    <lineage>
        <taxon>Eukaryota</taxon>
        <taxon>Metazoa</taxon>
        <taxon>Chordata</taxon>
        <taxon>Craniata</taxon>
        <taxon>Vertebrata</taxon>
        <taxon>Euteleostomi</taxon>
        <taxon>Actinopterygii</taxon>
        <taxon>Neopterygii</taxon>
        <taxon>Teleostei</taxon>
        <taxon>Neoteleostei</taxon>
        <taxon>Acanthomorphata</taxon>
        <taxon>Ovalentaria</taxon>
        <taxon>Atherinomorphae</taxon>
        <taxon>Cyprinodontiformes</taxon>
        <taxon>Goodeidae</taxon>
        <taxon>Goodea</taxon>
    </lineage>
</organism>
<dbReference type="EMBL" id="JAHRIO010021605">
    <property type="protein sequence ID" value="MEQ2165602.1"/>
    <property type="molecule type" value="Genomic_DNA"/>
</dbReference>
<gene>
    <name evidence="1" type="ORF">GOODEAATRI_018728</name>
</gene>
<dbReference type="Proteomes" id="UP001476798">
    <property type="component" value="Unassembled WGS sequence"/>
</dbReference>
<evidence type="ECO:0000313" key="2">
    <source>
        <dbReference type="Proteomes" id="UP001476798"/>
    </source>
</evidence>
<evidence type="ECO:0008006" key="3">
    <source>
        <dbReference type="Google" id="ProtNLM"/>
    </source>
</evidence>
<keyword evidence="2" id="KW-1185">Reference proteome</keyword>
<name>A0ABV0N2I7_9TELE</name>
<evidence type="ECO:0000313" key="1">
    <source>
        <dbReference type="EMBL" id="MEQ2165602.1"/>
    </source>
</evidence>
<accession>A0ABV0N2I7</accession>
<protein>
    <recommendedName>
        <fullName evidence="3">EF-hand domain-containing protein</fullName>
    </recommendedName>
</protein>
<proteinExistence type="predicted"/>
<comment type="caution">
    <text evidence="1">The sequence shown here is derived from an EMBL/GenBank/DDBJ whole genome shotgun (WGS) entry which is preliminary data.</text>
</comment>
<reference evidence="1 2" key="1">
    <citation type="submission" date="2021-06" db="EMBL/GenBank/DDBJ databases">
        <authorList>
            <person name="Palmer J.M."/>
        </authorList>
    </citation>
    <scope>NUCLEOTIDE SEQUENCE [LARGE SCALE GENOMIC DNA]</scope>
    <source>
        <strain evidence="1 2">GA_2019</strain>
        <tissue evidence="1">Muscle</tissue>
    </source>
</reference>